<comment type="function">
    <text evidence="8">Catalyzes the condensation of pantoate with beta-alanine in an ATP-dependent reaction via a pantoyl-adenylate intermediate.</text>
</comment>
<evidence type="ECO:0000256" key="1">
    <source>
        <dbReference type="ARBA" id="ARBA00004990"/>
    </source>
</evidence>
<dbReference type="Pfam" id="PF02569">
    <property type="entry name" value="Pantoate_ligase"/>
    <property type="match status" value="1"/>
</dbReference>
<dbReference type="PANTHER" id="PTHR21299:SF1">
    <property type="entry name" value="PANTOATE--BETA-ALANINE LIGASE"/>
    <property type="match status" value="1"/>
</dbReference>
<keyword evidence="5 8" id="KW-0547">Nucleotide-binding</keyword>
<feature type="binding site" evidence="8">
    <location>
        <begin position="184"/>
        <end position="187"/>
    </location>
    <ligand>
        <name>ATP</name>
        <dbReference type="ChEBI" id="CHEBI:30616"/>
    </ligand>
</feature>
<dbReference type="PANTHER" id="PTHR21299">
    <property type="entry name" value="CYTIDYLATE KINASE/PANTOATE-BETA-ALANINE LIGASE"/>
    <property type="match status" value="1"/>
</dbReference>
<dbReference type="InterPro" id="IPR042176">
    <property type="entry name" value="Pantoate_ligase_C"/>
</dbReference>
<feature type="binding site" evidence="8">
    <location>
        <begin position="30"/>
        <end position="37"/>
    </location>
    <ligand>
        <name>ATP</name>
        <dbReference type="ChEBI" id="CHEBI:30616"/>
    </ligand>
</feature>
<dbReference type="GO" id="GO:0004592">
    <property type="term" value="F:pantoate-beta-alanine ligase activity"/>
    <property type="evidence" value="ECO:0007669"/>
    <property type="project" value="UniProtKB-UniRule"/>
</dbReference>
<keyword evidence="3 8" id="KW-0436">Ligase</keyword>
<dbReference type="Gene3D" id="3.40.50.620">
    <property type="entry name" value="HUPs"/>
    <property type="match status" value="1"/>
</dbReference>
<keyword evidence="6 8" id="KW-0067">ATP-binding</keyword>
<evidence type="ECO:0000313" key="10">
    <source>
        <dbReference type="Proteomes" id="UP000537890"/>
    </source>
</evidence>
<dbReference type="EMBL" id="JACCHS010000142">
    <property type="protein sequence ID" value="NYT47394.1"/>
    <property type="molecule type" value="Genomic_DNA"/>
</dbReference>
<dbReference type="InterPro" id="IPR004821">
    <property type="entry name" value="Cyt_trans-like"/>
</dbReference>
<dbReference type="EC" id="6.3.2.1" evidence="8"/>
<feature type="binding site" evidence="8">
    <location>
        <begin position="147"/>
        <end position="150"/>
    </location>
    <ligand>
        <name>ATP</name>
        <dbReference type="ChEBI" id="CHEBI:30616"/>
    </ligand>
</feature>
<evidence type="ECO:0000256" key="4">
    <source>
        <dbReference type="ARBA" id="ARBA00022655"/>
    </source>
</evidence>
<dbReference type="InterPro" id="IPR003721">
    <property type="entry name" value="Pantoate_ligase"/>
</dbReference>
<comment type="catalytic activity">
    <reaction evidence="7 8">
        <text>(R)-pantoate + beta-alanine + ATP = (R)-pantothenate + AMP + diphosphate + H(+)</text>
        <dbReference type="Rhea" id="RHEA:10912"/>
        <dbReference type="ChEBI" id="CHEBI:15378"/>
        <dbReference type="ChEBI" id="CHEBI:15980"/>
        <dbReference type="ChEBI" id="CHEBI:29032"/>
        <dbReference type="ChEBI" id="CHEBI:30616"/>
        <dbReference type="ChEBI" id="CHEBI:33019"/>
        <dbReference type="ChEBI" id="CHEBI:57966"/>
        <dbReference type="ChEBI" id="CHEBI:456215"/>
        <dbReference type="EC" id="6.3.2.1"/>
    </reaction>
</comment>
<evidence type="ECO:0000256" key="8">
    <source>
        <dbReference type="HAMAP-Rule" id="MF_00158"/>
    </source>
</evidence>
<dbReference type="AlphaFoldDB" id="A0A7Z0SE37"/>
<evidence type="ECO:0000256" key="6">
    <source>
        <dbReference type="ARBA" id="ARBA00022840"/>
    </source>
</evidence>
<evidence type="ECO:0000256" key="3">
    <source>
        <dbReference type="ARBA" id="ARBA00022598"/>
    </source>
</evidence>
<gene>
    <name evidence="8" type="primary">panC</name>
    <name evidence="9" type="ORF">H0A75_07305</name>
</gene>
<dbReference type="UniPathway" id="UPA00028">
    <property type="reaction ID" value="UER00005"/>
</dbReference>
<comment type="caution">
    <text evidence="9">The sequence shown here is derived from an EMBL/GenBank/DDBJ whole genome shotgun (WGS) entry which is preliminary data.</text>
</comment>
<dbReference type="Proteomes" id="UP000537890">
    <property type="component" value="Unassembled WGS sequence"/>
</dbReference>
<organism evidence="9 10">
    <name type="scientific">Candidatus Methanofishera endochildressiae</name>
    <dbReference type="NCBI Taxonomy" id="2738884"/>
    <lineage>
        <taxon>Bacteria</taxon>
        <taxon>Pseudomonadati</taxon>
        <taxon>Pseudomonadota</taxon>
        <taxon>Gammaproteobacteria</taxon>
        <taxon>Candidatus Methanofishera</taxon>
    </lineage>
</organism>
<protein>
    <recommendedName>
        <fullName evidence="8">Pantothenate synthetase</fullName>
        <shortName evidence="8">PS</shortName>
        <ecNumber evidence="8">6.3.2.1</ecNumber>
    </recommendedName>
    <alternativeName>
        <fullName evidence="8">Pantoate--beta-alanine ligase</fullName>
    </alternativeName>
    <alternativeName>
        <fullName evidence="8">Pantoate-activating enzyme</fullName>
    </alternativeName>
</protein>
<reference evidence="9 10" key="1">
    <citation type="submission" date="2020-05" db="EMBL/GenBank/DDBJ databases">
        <title>Horizontal transmission and recombination maintain forever young bacterial symbiont genomes.</title>
        <authorList>
            <person name="Russell S.L."/>
            <person name="Pepper-Tunick E."/>
            <person name="Svedberg J."/>
            <person name="Byrne A."/>
            <person name="Ruelas Castillo J."/>
            <person name="Vollmers C."/>
            <person name="Beinart R.A."/>
            <person name="Corbett-Detig R."/>
        </authorList>
    </citation>
    <scope>NUCLEOTIDE SEQUENCE [LARGE SCALE GENOMIC DNA]</scope>
    <source>
        <strain evidence="9">4727-3</strain>
    </source>
</reference>
<dbReference type="SUPFAM" id="SSF52374">
    <property type="entry name" value="Nucleotidylyl transferase"/>
    <property type="match status" value="1"/>
</dbReference>
<evidence type="ECO:0000313" key="9">
    <source>
        <dbReference type="EMBL" id="NYT47394.1"/>
    </source>
</evidence>
<sequence>MLNIKTIKQLRADIKRWRMAGESIAFVPTMGNLHAGHLQLVQAAKHQADRVVVSIFVNPTQFNEQDDFTNYPRTADADVEKLQSAGVAMLYMPEREEMYPTEVLTKVSVRAVTETHCGASRPGHFDGVATVVCKLFNIVQPDMAFFGEKDFQQLLVIRTMVADLNCPVEIIAIPTFRETDGLAMSSRNSHLSKEERQQGAYLYQILNSAKQAVLQQQENYSEIEKASLQALSEVGFNPDYFSLCRRSDLQTAANGDTQLIILAAARLGRTRLIDNIQLELGL</sequence>
<comment type="caution">
    <text evidence="8">Lacks conserved residue(s) required for the propagation of feature annotation.</text>
</comment>
<feature type="binding site" evidence="8">
    <location>
        <position position="153"/>
    </location>
    <ligand>
        <name>(R)-pantoate</name>
        <dbReference type="ChEBI" id="CHEBI:15980"/>
    </ligand>
</feature>
<comment type="miscellaneous">
    <text evidence="8">The reaction proceeds by a bi uni uni bi ping pong mechanism.</text>
</comment>
<comment type="subcellular location">
    <subcellularLocation>
        <location evidence="8">Cytoplasm</location>
    </subcellularLocation>
</comment>
<evidence type="ECO:0000256" key="7">
    <source>
        <dbReference type="ARBA" id="ARBA00048258"/>
    </source>
</evidence>
<dbReference type="CDD" id="cd00560">
    <property type="entry name" value="PanC"/>
    <property type="match status" value="1"/>
</dbReference>
<dbReference type="InterPro" id="IPR014729">
    <property type="entry name" value="Rossmann-like_a/b/a_fold"/>
</dbReference>
<keyword evidence="8" id="KW-0963">Cytoplasm</keyword>
<dbReference type="GO" id="GO:0015940">
    <property type="term" value="P:pantothenate biosynthetic process"/>
    <property type="evidence" value="ECO:0007669"/>
    <property type="project" value="UniProtKB-UniRule"/>
</dbReference>
<feature type="active site" description="Proton donor" evidence="8">
    <location>
        <position position="37"/>
    </location>
</feature>
<keyword evidence="4 8" id="KW-0566">Pantothenate biosynthesis</keyword>
<proteinExistence type="inferred from homology"/>
<name>A0A7Z0SE37_9GAMM</name>
<feature type="binding site" evidence="8">
    <location>
        <position position="61"/>
    </location>
    <ligand>
        <name>beta-alanine</name>
        <dbReference type="ChEBI" id="CHEBI:57966"/>
    </ligand>
</feature>
<dbReference type="HAMAP" id="MF_00158">
    <property type="entry name" value="PanC"/>
    <property type="match status" value="1"/>
</dbReference>
<comment type="similarity">
    <text evidence="2 8">Belongs to the pantothenate synthetase family.</text>
</comment>
<dbReference type="GO" id="GO:0005524">
    <property type="term" value="F:ATP binding"/>
    <property type="evidence" value="ECO:0007669"/>
    <property type="project" value="UniProtKB-KW"/>
</dbReference>
<feature type="binding site" evidence="8">
    <location>
        <position position="61"/>
    </location>
    <ligand>
        <name>(R)-pantoate</name>
        <dbReference type="ChEBI" id="CHEBI:15980"/>
    </ligand>
</feature>
<evidence type="ECO:0000256" key="2">
    <source>
        <dbReference type="ARBA" id="ARBA00009256"/>
    </source>
</evidence>
<dbReference type="FunFam" id="3.40.50.620:FF:000013">
    <property type="entry name" value="Pantothenate synthetase"/>
    <property type="match status" value="1"/>
</dbReference>
<dbReference type="NCBIfam" id="TIGR00018">
    <property type="entry name" value="panC"/>
    <property type="match status" value="1"/>
</dbReference>
<dbReference type="Gene3D" id="3.30.1300.10">
    <property type="entry name" value="Pantoate-beta-alanine ligase, C-terminal domain"/>
    <property type="match status" value="1"/>
</dbReference>
<dbReference type="GO" id="GO:0005829">
    <property type="term" value="C:cytosol"/>
    <property type="evidence" value="ECO:0007669"/>
    <property type="project" value="TreeGrafter"/>
</dbReference>
<accession>A0A7Z0SE37</accession>
<evidence type="ECO:0000256" key="5">
    <source>
        <dbReference type="ARBA" id="ARBA00022741"/>
    </source>
</evidence>
<comment type="subunit">
    <text evidence="8">Homodimer.</text>
</comment>
<comment type="pathway">
    <text evidence="1 8">Cofactor biosynthesis; (R)-pantothenate biosynthesis; (R)-pantothenate from (R)-pantoate and beta-alanine: step 1/1.</text>
</comment>
<dbReference type="NCBIfam" id="TIGR00125">
    <property type="entry name" value="cyt_tran_rel"/>
    <property type="match status" value="1"/>
</dbReference>